<dbReference type="Proteomes" id="UP001226160">
    <property type="component" value="Unassembled WGS sequence"/>
</dbReference>
<keyword evidence="3 6" id="KW-0812">Transmembrane</keyword>
<organism evidence="7 8">
    <name type="scientific">Corynebacterium propinquum</name>
    <dbReference type="NCBI Taxonomy" id="43769"/>
    <lineage>
        <taxon>Bacteria</taxon>
        <taxon>Bacillati</taxon>
        <taxon>Actinomycetota</taxon>
        <taxon>Actinomycetes</taxon>
        <taxon>Mycobacteriales</taxon>
        <taxon>Corynebacteriaceae</taxon>
        <taxon>Corynebacterium</taxon>
    </lineage>
</organism>
<feature type="transmembrane region" description="Helical" evidence="6">
    <location>
        <begin position="387"/>
        <end position="404"/>
    </location>
</feature>
<evidence type="ECO:0000256" key="6">
    <source>
        <dbReference type="SAM" id="Phobius"/>
    </source>
</evidence>
<dbReference type="Gene3D" id="1.20.1250.20">
    <property type="entry name" value="MFS general substrate transporter like domains"/>
    <property type="match status" value="1"/>
</dbReference>
<dbReference type="GO" id="GO:0022857">
    <property type="term" value="F:transmembrane transporter activity"/>
    <property type="evidence" value="ECO:0007669"/>
    <property type="project" value="InterPro"/>
</dbReference>
<proteinExistence type="predicted"/>
<dbReference type="SUPFAM" id="SSF103473">
    <property type="entry name" value="MFS general substrate transporter"/>
    <property type="match status" value="1"/>
</dbReference>
<reference evidence="7" key="1">
    <citation type="submission" date="2023-05" db="EMBL/GenBank/DDBJ databases">
        <title>Metabolic capabilities are highly conserved among human nasal-associated Corynebacterium species in pangenomic analyses.</title>
        <authorList>
            <person name="Tran T.H."/>
            <person name="Roberts A.Q."/>
            <person name="Escapa I.F."/>
            <person name="Gao W."/>
            <person name="Conlan S."/>
            <person name="Kong H."/>
            <person name="Segre J.A."/>
            <person name="Kelly M.S."/>
            <person name="Lemon K.P."/>
        </authorList>
    </citation>
    <scope>NUCLEOTIDE SEQUENCE</scope>
    <source>
        <strain evidence="7">KPL2654</strain>
    </source>
</reference>
<dbReference type="PANTHER" id="PTHR23513">
    <property type="entry name" value="INTEGRAL MEMBRANE EFFLUX PROTEIN-RELATED"/>
    <property type="match status" value="1"/>
</dbReference>
<sequence>MADNKLWSRSFSRLWACEGVSVLSAQMLIFALPIVAVSTFQATDAQIGLINTFVGLGLLTFLIVGASLTDLRRQDKLLGALSLARAMICGFAAFAAATDALALWHLLIIGFAISGMTALYDSAFSAVVPQVIHTHYLGKANSWIAALRSAADIGAGSLAGILLSYTGSATLFCLLMVFYAIASIGPFSLRPIFKRKPKLHSSNHHVFSQIMGAREGIRFLLSDPIQRPITLAIAHFNLFTSAIQALYVVFALRYANLSAAEIGVSASIAGVVGLCGVFISDWSIKKIRPVVLLSVTLALPVLSGAGILILPLLDQFASMLVLSASLGLWACAVLVNVAASETLKQQLVPEAILGRVSAAIRLLTWGVDPIGAGIATLAVLYLPIHSVLMISIIGIGASVSWLLTSSQLRQLSPTPTSN</sequence>
<dbReference type="RefSeq" id="WP_284589765.1">
    <property type="nucleotide sequence ID" value="NZ_JASNVP010000006.1"/>
</dbReference>
<dbReference type="Pfam" id="PF07690">
    <property type="entry name" value="MFS_1"/>
    <property type="match status" value="1"/>
</dbReference>
<evidence type="ECO:0000256" key="4">
    <source>
        <dbReference type="ARBA" id="ARBA00022989"/>
    </source>
</evidence>
<dbReference type="PANTHER" id="PTHR23513:SF6">
    <property type="entry name" value="MAJOR FACILITATOR SUPERFAMILY ASSOCIATED DOMAIN-CONTAINING PROTEIN"/>
    <property type="match status" value="1"/>
</dbReference>
<feature type="transmembrane region" description="Helical" evidence="6">
    <location>
        <begin position="291"/>
        <end position="313"/>
    </location>
</feature>
<dbReference type="EMBL" id="JASNVP010000006">
    <property type="protein sequence ID" value="MDK4326340.1"/>
    <property type="molecule type" value="Genomic_DNA"/>
</dbReference>
<dbReference type="InterPro" id="IPR036259">
    <property type="entry name" value="MFS_trans_sf"/>
</dbReference>
<evidence type="ECO:0000256" key="2">
    <source>
        <dbReference type="ARBA" id="ARBA00022475"/>
    </source>
</evidence>
<feature type="transmembrane region" description="Helical" evidence="6">
    <location>
        <begin position="319"/>
        <end position="339"/>
    </location>
</feature>
<feature type="transmembrane region" description="Helical" evidence="6">
    <location>
        <begin position="262"/>
        <end position="279"/>
    </location>
</feature>
<name>A0AAP4BTV0_9CORY</name>
<gene>
    <name evidence="7" type="ORF">QPX54_07465</name>
</gene>
<keyword evidence="5 6" id="KW-0472">Membrane</keyword>
<dbReference type="GO" id="GO:0005886">
    <property type="term" value="C:plasma membrane"/>
    <property type="evidence" value="ECO:0007669"/>
    <property type="project" value="UniProtKB-SubCell"/>
</dbReference>
<feature type="transmembrane region" description="Helical" evidence="6">
    <location>
        <begin position="46"/>
        <end position="65"/>
    </location>
</feature>
<comment type="subcellular location">
    <subcellularLocation>
        <location evidence="1">Cell membrane</location>
        <topology evidence="1">Multi-pass membrane protein</topology>
    </subcellularLocation>
</comment>
<comment type="caution">
    <text evidence="7">The sequence shown here is derived from an EMBL/GenBank/DDBJ whole genome shotgun (WGS) entry which is preliminary data.</text>
</comment>
<evidence type="ECO:0000256" key="5">
    <source>
        <dbReference type="ARBA" id="ARBA00023136"/>
    </source>
</evidence>
<keyword evidence="4 6" id="KW-1133">Transmembrane helix</keyword>
<evidence type="ECO:0000313" key="8">
    <source>
        <dbReference type="Proteomes" id="UP001226160"/>
    </source>
</evidence>
<dbReference type="AlphaFoldDB" id="A0AAP4BTV0"/>
<feature type="transmembrane region" description="Helical" evidence="6">
    <location>
        <begin position="229"/>
        <end position="250"/>
    </location>
</feature>
<dbReference type="CDD" id="cd06173">
    <property type="entry name" value="MFS_MefA_like"/>
    <property type="match status" value="1"/>
</dbReference>
<evidence type="ECO:0000256" key="1">
    <source>
        <dbReference type="ARBA" id="ARBA00004651"/>
    </source>
</evidence>
<feature type="transmembrane region" description="Helical" evidence="6">
    <location>
        <begin position="360"/>
        <end position="381"/>
    </location>
</feature>
<feature type="transmembrane region" description="Helical" evidence="6">
    <location>
        <begin position="20"/>
        <end position="40"/>
    </location>
</feature>
<protein>
    <submittedName>
        <fullName evidence="7">MFS transporter</fullName>
    </submittedName>
</protein>
<evidence type="ECO:0000256" key="3">
    <source>
        <dbReference type="ARBA" id="ARBA00022692"/>
    </source>
</evidence>
<keyword evidence="2" id="KW-1003">Cell membrane</keyword>
<feature type="transmembrane region" description="Helical" evidence="6">
    <location>
        <begin position="169"/>
        <end position="189"/>
    </location>
</feature>
<accession>A0AAP4BTV0</accession>
<evidence type="ECO:0000313" key="7">
    <source>
        <dbReference type="EMBL" id="MDK4326340.1"/>
    </source>
</evidence>
<dbReference type="InterPro" id="IPR011701">
    <property type="entry name" value="MFS"/>
</dbReference>